<dbReference type="EMBL" id="SOAG01000043">
    <property type="protein sequence ID" value="TDS51094.1"/>
    <property type="molecule type" value="Genomic_DNA"/>
</dbReference>
<evidence type="ECO:0008006" key="3">
    <source>
        <dbReference type="Google" id="ProtNLM"/>
    </source>
</evidence>
<dbReference type="RefSeq" id="WP_133713752.1">
    <property type="nucleotide sequence ID" value="NZ_SOAG01000043.1"/>
</dbReference>
<reference evidence="1 2" key="1">
    <citation type="submission" date="2019-03" db="EMBL/GenBank/DDBJ databases">
        <title>Genomic Encyclopedia of Archaeal and Bacterial Type Strains, Phase II (KMG-II): from individual species to whole genera.</title>
        <authorList>
            <person name="Goeker M."/>
        </authorList>
    </citation>
    <scope>NUCLEOTIDE SEQUENCE [LARGE SCALE GENOMIC DNA]</scope>
    <source>
        <strain evidence="1 2">DSM 28213</strain>
    </source>
</reference>
<dbReference type="AlphaFoldDB" id="A0A4R7ESA6"/>
<keyword evidence="2" id="KW-1185">Reference proteome</keyword>
<sequence>MKHLIFLFLILLIFVSCKKEEKVPIAELHADDYKIQWIGVNYDSIEKEEIELLIPKDKSKDTIFNQLLLYRNGVLSKKNSQYYDLEVLKTEQEHTYRAVIKMYSEYSELKTDEFNERTVDIFFSIIIKIV</sequence>
<protein>
    <recommendedName>
        <fullName evidence="3">Lipoprotein</fullName>
    </recommendedName>
</protein>
<accession>A0A4R7ESA6</accession>
<organism evidence="1 2">
    <name type="scientific">Myroides indicus</name>
    <dbReference type="NCBI Taxonomy" id="1323422"/>
    <lineage>
        <taxon>Bacteria</taxon>
        <taxon>Pseudomonadati</taxon>
        <taxon>Bacteroidota</taxon>
        <taxon>Flavobacteriia</taxon>
        <taxon>Flavobacteriales</taxon>
        <taxon>Flavobacteriaceae</taxon>
        <taxon>Myroides</taxon>
    </lineage>
</organism>
<evidence type="ECO:0000313" key="1">
    <source>
        <dbReference type="EMBL" id="TDS51094.1"/>
    </source>
</evidence>
<dbReference type="PROSITE" id="PS51257">
    <property type="entry name" value="PROKAR_LIPOPROTEIN"/>
    <property type="match status" value="1"/>
</dbReference>
<name>A0A4R7ESA6_9FLAO</name>
<dbReference type="OrthoDB" id="9912858at2"/>
<dbReference type="Proteomes" id="UP000295215">
    <property type="component" value="Unassembled WGS sequence"/>
</dbReference>
<gene>
    <name evidence="1" type="ORF">C8P70_1439</name>
</gene>
<comment type="caution">
    <text evidence="1">The sequence shown here is derived from an EMBL/GenBank/DDBJ whole genome shotgun (WGS) entry which is preliminary data.</text>
</comment>
<evidence type="ECO:0000313" key="2">
    <source>
        <dbReference type="Proteomes" id="UP000295215"/>
    </source>
</evidence>
<proteinExistence type="predicted"/>